<dbReference type="EMBL" id="QGHB01000007">
    <property type="protein sequence ID" value="PWK84964.1"/>
    <property type="molecule type" value="Genomic_DNA"/>
</dbReference>
<evidence type="ECO:0000256" key="1">
    <source>
        <dbReference type="SAM" id="Phobius"/>
    </source>
</evidence>
<feature type="domain" description="DUF58" evidence="2">
    <location>
        <begin position="193"/>
        <end position="370"/>
    </location>
</feature>
<dbReference type="PANTHER" id="PTHR34351:SF1">
    <property type="entry name" value="SLR1927 PROTEIN"/>
    <property type="match status" value="1"/>
</dbReference>
<evidence type="ECO:0000259" key="2">
    <source>
        <dbReference type="Pfam" id="PF01882"/>
    </source>
</evidence>
<organism evidence="4 5">
    <name type="scientific">Lentzea atacamensis</name>
    <dbReference type="NCBI Taxonomy" id="531938"/>
    <lineage>
        <taxon>Bacteria</taxon>
        <taxon>Bacillati</taxon>
        <taxon>Actinomycetota</taxon>
        <taxon>Actinomycetes</taxon>
        <taxon>Pseudonocardiales</taxon>
        <taxon>Pseudonocardiaceae</taxon>
        <taxon>Lentzea</taxon>
    </lineage>
</organism>
<feature type="domain" description="CARDB" evidence="3">
    <location>
        <begin position="52"/>
        <end position="129"/>
    </location>
</feature>
<reference evidence="4 5" key="1">
    <citation type="submission" date="2018-05" db="EMBL/GenBank/DDBJ databases">
        <title>Genomic Encyclopedia of Type Strains, Phase IV (KMG-IV): sequencing the most valuable type-strain genomes for metagenomic binning, comparative biology and taxonomic classification.</title>
        <authorList>
            <person name="Goeker M."/>
        </authorList>
    </citation>
    <scope>NUCLEOTIDE SEQUENCE [LARGE SCALE GENOMIC DNA]</scope>
    <source>
        <strain evidence="4 5">DSM 45480</strain>
    </source>
</reference>
<evidence type="ECO:0000313" key="4">
    <source>
        <dbReference type="EMBL" id="PWK84964.1"/>
    </source>
</evidence>
<accession>A0A316HWD1</accession>
<name>A0A316HWD1_9PSEU</name>
<protein>
    <submittedName>
        <fullName evidence="4">Uncharacterized protein (DUF58 family)</fullName>
    </submittedName>
</protein>
<dbReference type="Pfam" id="PF01882">
    <property type="entry name" value="DUF58"/>
    <property type="match status" value="1"/>
</dbReference>
<dbReference type="Proteomes" id="UP000246005">
    <property type="component" value="Unassembled WGS sequence"/>
</dbReference>
<keyword evidence="1" id="KW-0812">Transmembrane</keyword>
<dbReference type="InterPro" id="IPR011635">
    <property type="entry name" value="CARDB"/>
</dbReference>
<comment type="caution">
    <text evidence="4">The sequence shown here is derived from an EMBL/GenBank/DDBJ whole genome shotgun (WGS) entry which is preliminary data.</text>
</comment>
<keyword evidence="1" id="KW-1133">Transmembrane helix</keyword>
<keyword evidence="1" id="KW-0472">Membrane</keyword>
<gene>
    <name evidence="4" type="ORF">C8D88_107171</name>
</gene>
<dbReference type="AlphaFoldDB" id="A0A316HWD1"/>
<evidence type="ECO:0000313" key="5">
    <source>
        <dbReference type="Proteomes" id="UP000246005"/>
    </source>
</evidence>
<feature type="transmembrane region" description="Helical" evidence="1">
    <location>
        <begin position="33"/>
        <end position="55"/>
    </location>
</feature>
<dbReference type="PANTHER" id="PTHR34351">
    <property type="entry name" value="SLR1927 PROTEIN-RELATED"/>
    <property type="match status" value="1"/>
</dbReference>
<dbReference type="InterPro" id="IPR002881">
    <property type="entry name" value="DUF58"/>
</dbReference>
<dbReference type="Pfam" id="PF07705">
    <property type="entry name" value="CARDB"/>
    <property type="match status" value="1"/>
</dbReference>
<evidence type="ECO:0000259" key="3">
    <source>
        <dbReference type="Pfam" id="PF07705"/>
    </source>
</evidence>
<sequence length="382" mass="40089">MSAVLTRSGAWTAAAAVGLVALGTWTDYLELVTLGLAAAGALLVAAAWLVATPRLTVVREVRPRRVFEGGAAQGTLTVTNVGRRGSPPLLVSETIGGHRTTVAVPALTAGHSCTVSYPLPVARRGRYVIPPVALGHSDPLRLLHRGRACGGELVVHVYPRVHLLATITAGGPQDTDGQTTGNAPLGGAAFHSLREYTPGDDWRRIHWGATARTGTVMTRHVVVPDEPRQLVVLDTSSAPYHGSLFEDAVRVAASFCVAAERSGLPLQLRTTGAAERESSGTALEFLSTVEPDSADRGLAALSGLVRDVVSDTQGVALVIVTGRLDADAAQLLMLLRHRFLSVSLAQLVSPDSALPPRPRGVLAVAAPSSERFAAGWNRLVLR</sequence>
<proteinExistence type="predicted"/>